<accession>A0A4C1T3P3</accession>
<name>A0A4C1T3P3_EUMVA</name>
<dbReference type="Proteomes" id="UP000299102">
    <property type="component" value="Unassembled WGS sequence"/>
</dbReference>
<dbReference type="OrthoDB" id="7367179at2759"/>
<protein>
    <submittedName>
        <fullName evidence="1">Uncharacterized protein</fullName>
    </submittedName>
</protein>
<sequence>MNLPLLITPNNEDRALSDLVEQSSLQILEDNYLNNITEKVIDILEEQEKSPTITEEEDVETSTTQQPQIICEKECEKGLNEHTGIFSEQEVVGISIEKGPEVTNNTIINEVNEEEQITQNMSIDAKEDNENEKKKQITKNILDILILNENLFLKIADAKKEWAKNKCKKLRLEGEQYTGYRPDSKNEKFKVLHDVMRPLVK</sequence>
<reference evidence="1 2" key="1">
    <citation type="journal article" date="2019" name="Commun. Biol.">
        <title>The bagworm genome reveals a unique fibroin gene that provides high tensile strength.</title>
        <authorList>
            <person name="Kono N."/>
            <person name="Nakamura H."/>
            <person name="Ohtoshi R."/>
            <person name="Tomita M."/>
            <person name="Numata K."/>
            <person name="Arakawa K."/>
        </authorList>
    </citation>
    <scope>NUCLEOTIDE SEQUENCE [LARGE SCALE GENOMIC DNA]</scope>
</reference>
<proteinExistence type="predicted"/>
<evidence type="ECO:0000313" key="1">
    <source>
        <dbReference type="EMBL" id="GBP08816.1"/>
    </source>
</evidence>
<dbReference type="EMBL" id="BGZK01000033">
    <property type="protein sequence ID" value="GBP08816.1"/>
    <property type="molecule type" value="Genomic_DNA"/>
</dbReference>
<comment type="caution">
    <text evidence="1">The sequence shown here is derived from an EMBL/GenBank/DDBJ whole genome shotgun (WGS) entry which is preliminary data.</text>
</comment>
<gene>
    <name evidence="1" type="ORF">EVAR_78222_1</name>
</gene>
<evidence type="ECO:0000313" key="2">
    <source>
        <dbReference type="Proteomes" id="UP000299102"/>
    </source>
</evidence>
<organism evidence="1 2">
    <name type="scientific">Eumeta variegata</name>
    <name type="common">Bagworm moth</name>
    <name type="synonym">Eumeta japonica</name>
    <dbReference type="NCBI Taxonomy" id="151549"/>
    <lineage>
        <taxon>Eukaryota</taxon>
        <taxon>Metazoa</taxon>
        <taxon>Ecdysozoa</taxon>
        <taxon>Arthropoda</taxon>
        <taxon>Hexapoda</taxon>
        <taxon>Insecta</taxon>
        <taxon>Pterygota</taxon>
        <taxon>Neoptera</taxon>
        <taxon>Endopterygota</taxon>
        <taxon>Lepidoptera</taxon>
        <taxon>Glossata</taxon>
        <taxon>Ditrysia</taxon>
        <taxon>Tineoidea</taxon>
        <taxon>Psychidae</taxon>
        <taxon>Oiketicinae</taxon>
        <taxon>Eumeta</taxon>
    </lineage>
</organism>
<keyword evidence="2" id="KW-1185">Reference proteome</keyword>
<dbReference type="AlphaFoldDB" id="A0A4C1T3P3"/>